<comment type="caution">
    <text evidence="9">The sequence shown here is derived from an EMBL/GenBank/DDBJ whole genome shotgun (WGS) entry which is preliminary data.</text>
</comment>
<dbReference type="InterPro" id="IPR036994">
    <property type="entry name" value="Me_CoM_Rdtase_gsu_sf"/>
</dbReference>
<dbReference type="InterPro" id="IPR003178">
    <property type="entry name" value="Me_CoM_Rdtase_gsu"/>
</dbReference>
<dbReference type="AlphaFoldDB" id="A0A1F2P3C3"/>
<evidence type="ECO:0000256" key="6">
    <source>
        <dbReference type="ARBA" id="ARBA00022679"/>
    </source>
</evidence>
<protein>
    <recommendedName>
        <fullName evidence="5">coenzyme-B sulfoethylthiotransferase</fullName>
        <ecNumber evidence="5">2.8.4.1</ecNumber>
    </recommendedName>
</protein>
<comment type="pathway">
    <text evidence="2">One-carbon metabolism; methyl-coenzyme M reduction; methane from methyl-coenzyme M: step 1/1.</text>
</comment>
<dbReference type="Pfam" id="PF02240">
    <property type="entry name" value="MCR_gamma"/>
    <property type="match status" value="1"/>
</dbReference>
<proteinExistence type="inferred from homology"/>
<keyword evidence="10" id="KW-1185">Reference proteome</keyword>
<dbReference type="EC" id="2.8.4.1" evidence="5"/>
<keyword evidence="7" id="KW-0484">Methanogenesis</keyword>
<dbReference type="STRING" id="1839936.SBU_001342"/>
<dbReference type="PATRIC" id="fig|1839936.3.peg.1359"/>
<reference evidence="9" key="1">
    <citation type="submission" date="2016-05" db="EMBL/GenBank/DDBJ databases">
        <title>Microbial consortia oxidize butane by reversing methanogenesis.</title>
        <authorList>
            <person name="Laso-Perez R."/>
            <person name="Richter M."/>
            <person name="Wegener G."/>
            <person name="Musat F."/>
        </authorList>
    </citation>
    <scope>NUCLEOTIDE SEQUENCE [LARGE SCALE GENOMIC DNA]</scope>
    <source>
        <strain evidence="9">BOX1</strain>
    </source>
</reference>
<keyword evidence="6" id="KW-0808">Transferase</keyword>
<dbReference type="GO" id="GO:0015948">
    <property type="term" value="P:methanogenesis"/>
    <property type="evidence" value="ECO:0007669"/>
    <property type="project" value="UniProtKB-KW"/>
</dbReference>
<accession>A0A1F2P3C3</accession>
<dbReference type="GO" id="GO:0050524">
    <property type="term" value="F:coenzyme-B sulfoethylthiotransferase activity"/>
    <property type="evidence" value="ECO:0007669"/>
    <property type="project" value="UniProtKB-EC"/>
</dbReference>
<dbReference type="Proteomes" id="UP000185779">
    <property type="component" value="Unassembled WGS sequence"/>
</dbReference>
<comment type="similarity">
    <text evidence="3">Belongs to the methyl-coenzyme M reductase gamma subunit family.</text>
</comment>
<evidence type="ECO:0000313" key="9">
    <source>
        <dbReference type="EMBL" id="OFV65759.1"/>
    </source>
</evidence>
<evidence type="ECO:0000313" key="10">
    <source>
        <dbReference type="Proteomes" id="UP000185779"/>
    </source>
</evidence>
<dbReference type="SMR" id="A0A1F2P3C3"/>
<dbReference type="NCBIfam" id="TIGR03259">
    <property type="entry name" value="met_CoM_red_gam"/>
    <property type="match status" value="1"/>
</dbReference>
<comment type="catalytic activity">
    <reaction evidence="8">
        <text>coenzyme B + methyl-coenzyme M = methane + coenzyme M-coenzyme B heterodisulfide</text>
        <dbReference type="Rhea" id="RHEA:12532"/>
        <dbReference type="ChEBI" id="CHEBI:16183"/>
        <dbReference type="ChEBI" id="CHEBI:58286"/>
        <dbReference type="ChEBI" id="CHEBI:58411"/>
        <dbReference type="ChEBI" id="CHEBI:58596"/>
        <dbReference type="EC" id="2.8.4.1"/>
    </reaction>
    <physiologicalReaction direction="left-to-right" evidence="8">
        <dbReference type="Rhea" id="RHEA:12533"/>
    </physiologicalReaction>
</comment>
<sequence length="257" mass="29867">MKDFQIPYPGDDPVVNKRKEWLSSRYEPRKIREISDEDIVRLLGHRKPGTAYSSVHPPLDELKEARDPIKELVEPTPGAKAGDRIRYIQFADSRHLAPLPPWMRFRMYGVRLRGFDSLAYSGRTLLEQRERDLDRTAKFLLETEIFDPARVALRSITVHGFSLRLDEDGLMFDARRRYRLNKETGEVEYTKTQQSVPLEQRISVGKPMDEEDLKQIATIYRFGMVSPRDSEELLKVMKRVGELRVLGGLRPDLVDGR</sequence>
<name>A0A1F2P3C3_9EURY</name>
<evidence type="ECO:0000256" key="1">
    <source>
        <dbReference type="ARBA" id="ARBA00001952"/>
    </source>
</evidence>
<evidence type="ECO:0000256" key="4">
    <source>
        <dbReference type="ARBA" id="ARBA00011155"/>
    </source>
</evidence>
<dbReference type="UniPathway" id="UPA00646">
    <property type="reaction ID" value="UER00699"/>
</dbReference>
<evidence type="ECO:0000256" key="7">
    <source>
        <dbReference type="ARBA" id="ARBA00022994"/>
    </source>
</evidence>
<dbReference type="EMBL" id="LYOR01000007">
    <property type="protein sequence ID" value="OFV65759.1"/>
    <property type="molecule type" value="Genomic_DNA"/>
</dbReference>
<dbReference type="SUPFAM" id="SSF55088">
    <property type="entry name" value="Methyl-coenzyme M reductase subunits"/>
    <property type="match status" value="1"/>
</dbReference>
<evidence type="ECO:0000256" key="2">
    <source>
        <dbReference type="ARBA" id="ARBA00005149"/>
    </source>
</evidence>
<organism evidence="9 10">
    <name type="scientific">Candidatus Syntropharchaeum butanivorans</name>
    <dbReference type="NCBI Taxonomy" id="1839936"/>
    <lineage>
        <taxon>Archaea</taxon>
        <taxon>Methanobacteriati</taxon>
        <taxon>Methanobacteriota</taxon>
        <taxon>Stenosarchaea group</taxon>
        <taxon>Methanomicrobia</taxon>
        <taxon>Methanosarcinales</taxon>
        <taxon>ANME-2 cluster</taxon>
        <taxon>Candidatus Syntropharchaeum</taxon>
    </lineage>
</organism>
<evidence type="ECO:0000256" key="5">
    <source>
        <dbReference type="ARBA" id="ARBA00013271"/>
    </source>
</evidence>
<gene>
    <name evidence="9" type="ORF">SBU_001342</name>
</gene>
<comment type="subunit">
    <text evidence="4">MCR is a hexamer of two alpha, two beta, and two gamma chains, forming a dimer of heterotrimers.</text>
</comment>
<dbReference type="Gene3D" id="3.90.320.20">
    <property type="entry name" value="Methyl-coenzyme M reductase, gamma subunit"/>
    <property type="match status" value="1"/>
</dbReference>
<evidence type="ECO:0000256" key="8">
    <source>
        <dbReference type="ARBA" id="ARBA00047772"/>
    </source>
</evidence>
<evidence type="ECO:0000256" key="3">
    <source>
        <dbReference type="ARBA" id="ARBA00008740"/>
    </source>
</evidence>
<dbReference type="InterPro" id="IPR009024">
    <property type="entry name" value="Me_CoM_Rdtase_Fd-like_fold"/>
</dbReference>
<comment type="cofactor">
    <cofactor evidence="1">
        <name>coenzyme F430</name>
        <dbReference type="ChEBI" id="CHEBI:60540"/>
    </cofactor>
</comment>